<keyword evidence="18" id="KW-1185">Reference proteome</keyword>
<evidence type="ECO:0000256" key="8">
    <source>
        <dbReference type="ARBA" id="ARBA00022840"/>
    </source>
</evidence>
<keyword evidence="9" id="KW-0206">Cytoskeleton</keyword>
<feature type="domain" description="Anaphase-promoting complex subunit 1 beta-sandwich" evidence="16">
    <location>
        <begin position="2339"/>
        <end position="2424"/>
    </location>
</feature>
<evidence type="ECO:0000256" key="3">
    <source>
        <dbReference type="ARBA" id="ARBA00022490"/>
    </source>
</evidence>
<evidence type="ECO:0000259" key="13">
    <source>
        <dbReference type="Pfam" id="PF12859"/>
    </source>
</evidence>
<dbReference type="Pfam" id="PF18122">
    <property type="entry name" value="APC1_C"/>
    <property type="match status" value="1"/>
</dbReference>
<dbReference type="InterPro" id="IPR046794">
    <property type="entry name" value="Apc1_MidN"/>
</dbReference>
<dbReference type="Gene3D" id="3.30.420.40">
    <property type="match status" value="2"/>
</dbReference>
<proteinExistence type="inferred from homology"/>
<feature type="domain" description="Anaphase-promoting complex subunit 1 middle" evidence="15">
    <location>
        <begin position="1387"/>
        <end position="1710"/>
    </location>
</feature>
<dbReference type="Pfam" id="PF12859">
    <property type="entry name" value="ANAPC1"/>
    <property type="match status" value="2"/>
</dbReference>
<evidence type="ECO:0000256" key="2">
    <source>
        <dbReference type="ARBA" id="ARBA00010547"/>
    </source>
</evidence>
<keyword evidence="3" id="KW-0963">Cytoplasm</keyword>
<dbReference type="GO" id="GO:0031145">
    <property type="term" value="P:anaphase-promoting complex-dependent catabolic process"/>
    <property type="evidence" value="ECO:0007669"/>
    <property type="project" value="TreeGrafter"/>
</dbReference>
<reference evidence="17 18" key="1">
    <citation type="submission" date="2015-07" db="EMBL/GenBank/DDBJ databases">
        <title>The genome of Habropoda laboriosa.</title>
        <authorList>
            <person name="Pan H."/>
            <person name="Kapheim K."/>
        </authorList>
    </citation>
    <scope>NUCLEOTIDE SEQUENCE [LARGE SCALE GENOMIC DNA]</scope>
    <source>
        <strain evidence="17">0110345459</strain>
    </source>
</reference>
<dbReference type="GO" id="GO:0007091">
    <property type="term" value="P:metaphase/anaphase transition of mitotic cell cycle"/>
    <property type="evidence" value="ECO:0007669"/>
    <property type="project" value="TreeGrafter"/>
</dbReference>
<sequence length="2682" mass="301328">MEHGIVTDWNDMERIWSYVYSKDQLATFSEEHPVLLTEAPHNPRKNTEKAAEIFFDTFNVPALFVSMQAVLSLYATGRTTGVVLDAGDGVTHAVPIYEGFAMPHSIMRVDIAGRDVTRHLRLLLRKEGINFRTTAEFEIVRTIKERVCYLAHNPLKEETIETEKHQYMLPDGSYLEIGAARFRAPEVLFRPDLIGEECEGLHEVLTYSIQKSDLDLRKVLFQNIVLSGGSTLFSGFGDRLLSEIRRMAPKDTKIRISAPQERLYSTWIGGSILASLDTFRKMWEYVPGGRQTILRHPESVTNQQQLNNKTVEGESILLQKFSQVNISGRSPKEFWIVRENDICGEEELYCSGKVAIHSKGNQTTRILQTTYTCETDIKHALWCKFHTSIPDHLTKGKEVDEEDVNEKTTECICLIDSYTLKVFTNSGEDYVSSLQFQVSAVWPTKYGILLEKTQVPTSETRYISSEGNRLQSHNNTTLPVAFSLLHPLHEICPVLVKHGHISYMCDSNQQIVFTSAEPSLAVMYDIKTGLHSVYKIRKALAEECQIVSGSNDTTSSIFNQSASVSPLNIGSNLSYNKSTNKGHLSIFGVPNPQLNIGLGISSSPFGSRTSYTTTCSGGPSPSQQQQQHSRSQSPMATISRCQSPTHSAFSPLLGAPVSSILHHTRLHQTMMVSTSSHVQNSPLTNCSNIQLQNVTPSKPLYPEICLDHVWTENVGIPKDVTSSRASKVFLSSDFVGQSYLCYLVPHRSQLFLVRLEKTNKQQQIIFGMVTSVVAKDAVNIPEYVPGGRQTILRHPESVTNQQQLNNKTVEGESILLQKFSQVNISGRSPKEFWIVRENDICGEEELYCSGKVAIHSKGNQTTRILQTTYTCETDIKHALWCKFHTSIPDHLTKGKEVDEEDVNEKTTECICLIDSYTLKVFTNSGEDYVSSLQFQVSAVWPTKYGILLEKTQVPTSETRYISSEGNRLQSHNNTTLPVAFSLLHPLHEICPVLVKHGHISYMCDSNQQIVFTSAEPSLAVMYDIKTGLHSVYKIRKALAEECQIVSGSNDTTSSIFNQSASVSPLNIGSNLSYNKSTNKGHLSIFGVPNPQLNIGHVQNSPLTNCSNIQLQNVTPSKPLYPEICLDHVWTENVGIPKDVTSSRASKVFLSSDFVGQSYLCYLVPHRSQLFLVRLEKTNKQQQIIFGMVTSVVAKDAVNIPNLHMMAVMDLSNGVVLYSGVTCVGKLHVTGILPNLTGCNYFLSNINHKLGSPFPRRSSLISQNCAASHDIKFEEGLHLLSPVGGNCARPPILLENSLVDSNYLILKEAVGNKITLEYGSKNYFRITLPTSSTSPLVTKCLQTLRSVLQKDLAMQLLVKWYGARNAPGPQDFSPEQEWYLFLVVLFTLLGYEVEKLQLIQRNEKDQLGERSSPMVVPKKQKTNNCGSNDDWKYMANFIKNGNSQIFISNILGLHKTSNTLQTSVPRAIESNSIGKVNTQSILFPYFPLILFSLHLLYEELKLNCVMSESLPLLAQLLYQLSLDLRFDVYAHHYFLDFPSVYYLKHTVSQIKETDLQKMTVPNYMPLNPPNIFETLNNLLNGMQMTPFPYLSQVNPKTKNIIYLMALIANENEVGVLEIDRFVKHIIPVGSRIDFQGSGNKFEKEIYKKIEYSAIDRIVLLYHELGMNKKDLETLPPGIALLLKDVMYRCRERPPSNWPMQAYELVDRQDLSALDKHLKSPVLNHVENEGKNYSIKDPEQDDGMEFDDAVLKLRFNKDHRVAEVRKLLNSSKPVRIIIVQRPDVSDHEFIEEQEKHLHALCTRTMALPVARGMFTLRTSTPIITEQLPIPRLCLTGKAPPRGTTVELAHIDIPPNMNLWPLFHNGVAAGLRIHPDASNIDSTWIVYNKQQQGEFGMEHSGFLMALGLNGHLKNLAPFSMYEYLVECHEATSVGLLLGLSATHRGTMNVSMTKLLSLHVETLLPPTSIELNVQQNVQVAALMGVGLVYQGTAHRHISHALLSEIGRPPGPEMKNCVDRESYSLAAGLALGLVVLGCGGGPDLANIPNTLHYYMVGGHVRPFTGAQKDKYKSPSYQIREGDSINIDVTSPGATIALGFMYFNTGNRAVAEWMQAPDTQYLLDFVRPDFLLLRILAKSLILWNEIEPTKSWVSSHVPNIVYKYRLQKPTSEIAQNVDLETMNQAYCNIIAGACMALGLKYAGTANRNAFKTLYNYAQMFTALSHKTIAELAGKSTIETCLNVTLLSVAVVMAGTGNLEIMRICRHIRTRVGPASCVVTYGSHLATHMALGLLFLGGGKYTLSNSPSAIAALIISLFPKFPTHSNDNRYHLQALRHLYVLAAEPRVILPRDIDSGQYCYATVHLTFESEKDAEGQDLILQAPCLLPQLCNINKIELKDDRYWEIVFEKDHNWQQLVNMLKKCGNLGVKQRVGCLPYIEDPHGFRSLIAQTLTTENVIPWAARPECVTSFTNDKTILNIVKYFLQWSKKDKTKNESNLKAQSCELSSALKDTSYLCKSERQYSDITEFEKQFLHTFAIIVYECVIKDKVSLLPFWVNLIKSMEIIAKEPNSFSIWQIKLISSQMLKKSYIENKNPLLGAESMLAIKQKVSYIMDNWEHELTPHIRSYLTTGDIQDDVSLLQKMCSYFVFYDIPHKMDYQTILTSLLKSEVKSKRPNATLYKLYKMLKAS</sequence>
<dbReference type="PRINTS" id="PR00190">
    <property type="entry name" value="ACTIN"/>
</dbReference>
<dbReference type="OrthoDB" id="26401at2759"/>
<gene>
    <name evidence="17" type="ORF">WH47_04994</name>
</gene>
<name>A0A0L7RJN4_9HYME</name>
<evidence type="ECO:0000256" key="11">
    <source>
        <dbReference type="ARBA" id="ARBA00038483"/>
    </source>
</evidence>
<keyword evidence="8" id="KW-0067">ATP-binding</keyword>
<dbReference type="Gene3D" id="1.25.10.10">
    <property type="entry name" value="Leucine-rich Repeat Variant"/>
    <property type="match status" value="2"/>
</dbReference>
<dbReference type="GO" id="GO:0070979">
    <property type="term" value="P:protein K11-linked ubiquitination"/>
    <property type="evidence" value="ECO:0007669"/>
    <property type="project" value="TreeGrafter"/>
</dbReference>
<protein>
    <submittedName>
        <fullName evidence="17">Anaphase-promoting complex subunit 1</fullName>
    </submittedName>
</protein>
<dbReference type="CDD" id="cd10216">
    <property type="entry name" value="ASKHA_NBD_Arp1"/>
    <property type="match status" value="1"/>
</dbReference>
<keyword evidence="10" id="KW-0131">Cell cycle</keyword>
<dbReference type="InterPro" id="IPR041221">
    <property type="entry name" value="APC1_C"/>
</dbReference>
<feature type="compositionally biased region" description="Low complexity" evidence="12">
    <location>
        <begin position="616"/>
        <end position="634"/>
    </location>
</feature>
<evidence type="ECO:0000256" key="9">
    <source>
        <dbReference type="ARBA" id="ARBA00023212"/>
    </source>
</evidence>
<dbReference type="PANTHER" id="PTHR12827:SF3">
    <property type="entry name" value="ANAPHASE-PROMOTING COMPLEX SUBUNIT 1"/>
    <property type="match status" value="1"/>
</dbReference>
<keyword evidence="5" id="KW-0677">Repeat</keyword>
<dbReference type="InterPro" id="IPR004000">
    <property type="entry name" value="Actin"/>
</dbReference>
<comment type="similarity">
    <text evidence="11">Belongs to the actin family. ARP1 subfamily.</text>
</comment>
<comment type="subcellular location">
    <subcellularLocation>
        <location evidence="1">Cytoplasm</location>
        <location evidence="1">Cytoskeleton</location>
    </subcellularLocation>
</comment>
<dbReference type="Pfam" id="PF20518">
    <property type="entry name" value="Apc1_MidN"/>
    <property type="match status" value="1"/>
</dbReference>
<evidence type="ECO:0000259" key="16">
    <source>
        <dbReference type="Pfam" id="PF21282"/>
    </source>
</evidence>
<keyword evidence="4" id="KW-0132">Cell division</keyword>
<dbReference type="Pfam" id="PF00022">
    <property type="entry name" value="Actin"/>
    <property type="match status" value="1"/>
</dbReference>
<feature type="region of interest" description="Disordered" evidence="12">
    <location>
        <begin position="609"/>
        <end position="637"/>
    </location>
</feature>
<dbReference type="GO" id="GO:0005524">
    <property type="term" value="F:ATP binding"/>
    <property type="evidence" value="ECO:0007669"/>
    <property type="project" value="UniProtKB-KW"/>
</dbReference>
<keyword evidence="6" id="KW-0547">Nucleotide-binding</keyword>
<dbReference type="GO" id="GO:0005680">
    <property type="term" value="C:anaphase-promoting complex"/>
    <property type="evidence" value="ECO:0007669"/>
    <property type="project" value="InterPro"/>
</dbReference>
<dbReference type="FunFam" id="3.30.420.40:FF:000502">
    <property type="entry name" value="Actin-Related Proteins"/>
    <property type="match status" value="1"/>
</dbReference>
<dbReference type="GO" id="GO:0005856">
    <property type="term" value="C:cytoskeleton"/>
    <property type="evidence" value="ECO:0007669"/>
    <property type="project" value="UniProtKB-SubCell"/>
</dbReference>
<dbReference type="InterPro" id="IPR024990">
    <property type="entry name" value="Apc1"/>
</dbReference>
<evidence type="ECO:0000313" key="18">
    <source>
        <dbReference type="Proteomes" id="UP000053825"/>
    </source>
</evidence>
<dbReference type="Proteomes" id="UP000053825">
    <property type="component" value="Unassembled WGS sequence"/>
</dbReference>
<dbReference type="GO" id="GO:0051301">
    <property type="term" value="P:cell division"/>
    <property type="evidence" value="ECO:0007669"/>
    <property type="project" value="UniProtKB-KW"/>
</dbReference>
<dbReference type="InterPro" id="IPR049255">
    <property type="entry name" value="Apc1_N"/>
</dbReference>
<evidence type="ECO:0000256" key="12">
    <source>
        <dbReference type="SAM" id="MobiDB-lite"/>
    </source>
</evidence>
<evidence type="ECO:0000256" key="1">
    <source>
        <dbReference type="ARBA" id="ARBA00004245"/>
    </source>
</evidence>
<dbReference type="Pfam" id="PF21282">
    <property type="entry name" value="APC1_3rd"/>
    <property type="match status" value="1"/>
</dbReference>
<evidence type="ECO:0000259" key="15">
    <source>
        <dbReference type="Pfam" id="PF20518"/>
    </source>
</evidence>
<evidence type="ECO:0000256" key="10">
    <source>
        <dbReference type="ARBA" id="ARBA00023306"/>
    </source>
</evidence>
<dbReference type="SUPFAM" id="SSF53067">
    <property type="entry name" value="Actin-like ATPase domain"/>
    <property type="match status" value="2"/>
</dbReference>
<comment type="similarity">
    <text evidence="2">Belongs to the APC1 family.</text>
</comment>
<evidence type="ECO:0000256" key="5">
    <source>
        <dbReference type="ARBA" id="ARBA00022737"/>
    </source>
</evidence>
<evidence type="ECO:0000259" key="14">
    <source>
        <dbReference type="Pfam" id="PF18122"/>
    </source>
</evidence>
<dbReference type="InterPro" id="IPR011989">
    <property type="entry name" value="ARM-like"/>
</dbReference>
<organism evidence="17 18">
    <name type="scientific">Habropoda laboriosa</name>
    <dbReference type="NCBI Taxonomy" id="597456"/>
    <lineage>
        <taxon>Eukaryota</taxon>
        <taxon>Metazoa</taxon>
        <taxon>Ecdysozoa</taxon>
        <taxon>Arthropoda</taxon>
        <taxon>Hexapoda</taxon>
        <taxon>Insecta</taxon>
        <taxon>Pterygota</taxon>
        <taxon>Neoptera</taxon>
        <taxon>Endopterygota</taxon>
        <taxon>Hymenoptera</taxon>
        <taxon>Apocrita</taxon>
        <taxon>Aculeata</taxon>
        <taxon>Apoidea</taxon>
        <taxon>Anthophila</taxon>
        <taxon>Apidae</taxon>
        <taxon>Habropoda</taxon>
    </lineage>
</organism>
<dbReference type="SMART" id="SM00268">
    <property type="entry name" value="ACTIN"/>
    <property type="match status" value="1"/>
</dbReference>
<dbReference type="Gene3D" id="3.90.640.10">
    <property type="entry name" value="Actin, Chain A, domain 4"/>
    <property type="match status" value="1"/>
</dbReference>
<keyword evidence="7" id="KW-0498">Mitosis</keyword>
<evidence type="ECO:0000256" key="7">
    <source>
        <dbReference type="ARBA" id="ARBA00022776"/>
    </source>
</evidence>
<dbReference type="InterPro" id="IPR048971">
    <property type="entry name" value="Apc1_3rd"/>
</dbReference>
<dbReference type="STRING" id="597456.A0A0L7RJN4"/>
<dbReference type="FunFam" id="3.90.640.10:FF:000008">
    <property type="entry name" value="alpha-centractin isoform X1"/>
    <property type="match status" value="1"/>
</dbReference>
<evidence type="ECO:0000313" key="17">
    <source>
        <dbReference type="EMBL" id="KOC71008.1"/>
    </source>
</evidence>
<dbReference type="InterPro" id="IPR043129">
    <property type="entry name" value="ATPase_NBD"/>
</dbReference>
<dbReference type="GO" id="GO:0060090">
    <property type="term" value="F:molecular adaptor activity"/>
    <property type="evidence" value="ECO:0007669"/>
    <property type="project" value="TreeGrafter"/>
</dbReference>
<evidence type="ECO:0000256" key="6">
    <source>
        <dbReference type="ARBA" id="ARBA00022741"/>
    </source>
</evidence>
<dbReference type="PANTHER" id="PTHR12827">
    <property type="entry name" value="MEIOTIC CHECKPOINT REGULATOR TSG24 FAMILY MEMBER"/>
    <property type="match status" value="1"/>
</dbReference>
<accession>A0A0L7RJN4</accession>
<dbReference type="EMBL" id="KQ414581">
    <property type="protein sequence ID" value="KOC71008.1"/>
    <property type="molecule type" value="Genomic_DNA"/>
</dbReference>
<feature type="domain" description="Anaphase-promoting complex subunit 1 N-terminal" evidence="13">
    <location>
        <begin position="340"/>
        <end position="455"/>
    </location>
</feature>
<feature type="domain" description="Anaphase-promoting complex subunit 1 N-terminal" evidence="13">
    <location>
        <begin position="838"/>
        <end position="953"/>
    </location>
</feature>
<evidence type="ECO:0000256" key="4">
    <source>
        <dbReference type="ARBA" id="ARBA00022618"/>
    </source>
</evidence>
<feature type="domain" description="Anaphase-promoting complex subunit 1 C-terminal" evidence="14">
    <location>
        <begin position="2458"/>
        <end position="2646"/>
    </location>
</feature>